<keyword evidence="4 11" id="KW-0812">Transmembrane</keyword>
<organism evidence="15 16">
    <name type="scientific">Aristolochia fimbriata</name>
    <name type="common">White veined hardy Dutchman's pipe vine</name>
    <dbReference type="NCBI Taxonomy" id="158543"/>
    <lineage>
        <taxon>Eukaryota</taxon>
        <taxon>Viridiplantae</taxon>
        <taxon>Streptophyta</taxon>
        <taxon>Embryophyta</taxon>
        <taxon>Tracheophyta</taxon>
        <taxon>Spermatophyta</taxon>
        <taxon>Magnoliopsida</taxon>
        <taxon>Magnoliidae</taxon>
        <taxon>Piperales</taxon>
        <taxon>Aristolochiaceae</taxon>
        <taxon>Aristolochia</taxon>
    </lineage>
</organism>
<feature type="domain" description="Cation/H(+) antiporter central" evidence="13">
    <location>
        <begin position="520"/>
        <end position="611"/>
    </location>
</feature>
<dbReference type="InterPro" id="IPR050794">
    <property type="entry name" value="CPA2_transporter"/>
</dbReference>
<evidence type="ECO:0000256" key="6">
    <source>
        <dbReference type="ARBA" id="ARBA00022989"/>
    </source>
</evidence>
<feature type="transmembrane region" description="Helical" evidence="11">
    <location>
        <begin position="297"/>
        <end position="319"/>
    </location>
</feature>
<dbReference type="Proteomes" id="UP000825729">
    <property type="component" value="Unassembled WGS sequence"/>
</dbReference>
<feature type="transmembrane region" description="Helical" evidence="11">
    <location>
        <begin position="185"/>
        <end position="204"/>
    </location>
</feature>
<evidence type="ECO:0000256" key="4">
    <source>
        <dbReference type="ARBA" id="ARBA00022692"/>
    </source>
</evidence>
<dbReference type="Pfam" id="PF23259">
    <property type="entry name" value="CHX17_C"/>
    <property type="match status" value="2"/>
</dbReference>
<feature type="transmembrane region" description="Helical" evidence="11">
    <location>
        <begin position="398"/>
        <end position="417"/>
    </location>
</feature>
<evidence type="ECO:0000256" key="9">
    <source>
        <dbReference type="ARBA" id="ARBA00038341"/>
    </source>
</evidence>
<evidence type="ECO:0000256" key="10">
    <source>
        <dbReference type="SAM" id="MobiDB-lite"/>
    </source>
</evidence>
<dbReference type="Pfam" id="PF00999">
    <property type="entry name" value="Na_H_Exchanger"/>
    <property type="match status" value="1"/>
</dbReference>
<evidence type="ECO:0000256" key="1">
    <source>
        <dbReference type="ARBA" id="ARBA00004141"/>
    </source>
</evidence>
<dbReference type="GO" id="GO:0015297">
    <property type="term" value="F:antiporter activity"/>
    <property type="evidence" value="ECO:0007669"/>
    <property type="project" value="InterPro"/>
</dbReference>
<dbReference type="GO" id="GO:0016020">
    <property type="term" value="C:membrane"/>
    <property type="evidence" value="ECO:0007669"/>
    <property type="project" value="UniProtKB-SubCell"/>
</dbReference>
<evidence type="ECO:0000259" key="12">
    <source>
        <dbReference type="Pfam" id="PF00999"/>
    </source>
</evidence>
<evidence type="ECO:0000259" key="14">
    <source>
        <dbReference type="Pfam" id="PF23259"/>
    </source>
</evidence>
<comment type="similarity">
    <text evidence="9">Belongs to the monovalent cation:proton antiporter 2 (CPA2) transporter (TC 2.A.37) family. CHX (TC 2.A.37.4) subfamily.</text>
</comment>
<evidence type="ECO:0000256" key="2">
    <source>
        <dbReference type="ARBA" id="ARBA00022448"/>
    </source>
</evidence>
<feature type="transmembrane region" description="Helical" evidence="11">
    <location>
        <begin position="114"/>
        <end position="133"/>
    </location>
</feature>
<dbReference type="InterPro" id="IPR006153">
    <property type="entry name" value="Cation/H_exchanger_TM"/>
</dbReference>
<feature type="transmembrane region" description="Helical" evidence="11">
    <location>
        <begin position="331"/>
        <end position="353"/>
    </location>
</feature>
<dbReference type="GO" id="GO:0006813">
    <property type="term" value="P:potassium ion transport"/>
    <property type="evidence" value="ECO:0007669"/>
    <property type="project" value="UniProtKB-KW"/>
</dbReference>
<feature type="region of interest" description="Disordered" evidence="10">
    <location>
        <begin position="662"/>
        <end position="683"/>
    </location>
</feature>
<gene>
    <name evidence="15" type="ORF">H6P81_017971</name>
</gene>
<keyword evidence="5" id="KW-0630">Potassium</keyword>
<dbReference type="PANTHER" id="PTHR32468">
    <property type="entry name" value="CATION/H + ANTIPORTER"/>
    <property type="match status" value="1"/>
</dbReference>
<dbReference type="Gene3D" id="1.20.1530.20">
    <property type="match status" value="1"/>
</dbReference>
<sequence length="799" mass="86877">MDGDDCLEQSNEILGDNGEIVLSTFLQGCVFLVVGRCLHYLLLRRLGQARVVSQLLAGVILGPAMWSADGVSNFFFPKDPERFLTVVGDVGGVLFVFLIGIEADIPYMWRTRRAAAEIAAGSILTCAATAAVITPTFRRHMGDPTITNPIKTWLFLAAVLANTTTPVVIDLCADMGLAASELGRLAVSSAIFNDIACLAVLIVASSTTGPPGVNHFMFMVIELPILFVILTGFRSAVRMLGKLHRQNTGLNMMEMLLILAYLMVGATFASQMGFSPMISAFVMGVTFPRDEAIRRTLVQRLMGIVHVVVFPVYFGYTGVQMRFSILRETKGVVVVVVFFAFSTLCKIAGTLIVTTYRNIPLSDGFVMGLILNTKAHLHVVIASFALEAGFWGLKTQRAMLIGMVLCTVISRLGAVFIRRGRQVAGSTQVGLEHNPAERDIQMVLCVYAVRHAPAMMNLIAYSPGAEGSTLRAHVVHLIELTQKNTTALLYHQRPIFEDHHHTHGDGNGDGDGVNGEDARQIAKAIGVFTGNDRLTVHPLTVCSEFENMHVDVCREAVETSASLIVLPFHKHRRVDGRMETTQEGYRIANQRILENARCSVGILVDRGFGEIGRTSPGESGWTHEMVVLFFGGPDDREALAYAGRIAEHSSVSLSLVRFTGATTSESHGGGGGGGRALSMSSDEEHKEVTMSISPDVTEKEVDDEFLANFFARYVATGKVSYADKYAATGEDVEEELRSMEGFCSLLIVGKGNHPLTHGINSRPECPELGRVGDLLASSEFSNHGSVLVVQQYRTTDKNK</sequence>
<evidence type="ECO:0000256" key="8">
    <source>
        <dbReference type="ARBA" id="ARBA00023136"/>
    </source>
</evidence>
<evidence type="ECO:0000313" key="15">
    <source>
        <dbReference type="EMBL" id="KAG9442117.1"/>
    </source>
</evidence>
<feature type="transmembrane region" description="Helical" evidence="11">
    <location>
        <begin position="55"/>
        <end position="76"/>
    </location>
</feature>
<accession>A0AAV7E041</accession>
<feature type="transmembrane region" description="Helical" evidence="11">
    <location>
        <begin position="258"/>
        <end position="285"/>
    </location>
</feature>
<name>A0AAV7E041_ARIFI</name>
<feature type="transmembrane region" description="Helical" evidence="11">
    <location>
        <begin position="365"/>
        <end position="386"/>
    </location>
</feature>
<dbReference type="InterPro" id="IPR057290">
    <property type="entry name" value="CHX17_C"/>
</dbReference>
<dbReference type="GO" id="GO:0006885">
    <property type="term" value="P:regulation of pH"/>
    <property type="evidence" value="ECO:0007669"/>
    <property type="project" value="TreeGrafter"/>
</dbReference>
<keyword evidence="16" id="KW-1185">Reference proteome</keyword>
<dbReference type="InterPro" id="IPR057291">
    <property type="entry name" value="CHX17_2nd"/>
</dbReference>
<feature type="transmembrane region" description="Helical" evidence="11">
    <location>
        <begin position="20"/>
        <end position="43"/>
    </location>
</feature>
<dbReference type="GO" id="GO:1902600">
    <property type="term" value="P:proton transmembrane transport"/>
    <property type="evidence" value="ECO:0007669"/>
    <property type="project" value="InterPro"/>
</dbReference>
<feature type="transmembrane region" description="Helical" evidence="11">
    <location>
        <begin position="153"/>
        <end position="173"/>
    </location>
</feature>
<dbReference type="AlphaFoldDB" id="A0AAV7E041"/>
<protein>
    <recommendedName>
        <fullName evidence="17">Cation/H+ exchanger domain-containing protein</fullName>
    </recommendedName>
</protein>
<feature type="domain" description="Cation/H(+) antiporter C-terminal" evidence="14">
    <location>
        <begin position="701"/>
        <end position="793"/>
    </location>
</feature>
<evidence type="ECO:0000256" key="5">
    <source>
        <dbReference type="ARBA" id="ARBA00022958"/>
    </source>
</evidence>
<keyword evidence="8 11" id="KW-0472">Membrane</keyword>
<evidence type="ECO:0000259" key="13">
    <source>
        <dbReference type="Pfam" id="PF23256"/>
    </source>
</evidence>
<comment type="caution">
    <text evidence="15">The sequence shown here is derived from an EMBL/GenBank/DDBJ whole genome shotgun (WGS) entry which is preliminary data.</text>
</comment>
<comment type="subcellular location">
    <subcellularLocation>
        <location evidence="1">Membrane</location>
        <topology evidence="1">Multi-pass membrane protein</topology>
    </subcellularLocation>
</comment>
<feature type="transmembrane region" description="Helical" evidence="11">
    <location>
        <begin position="216"/>
        <end position="237"/>
    </location>
</feature>
<feature type="domain" description="Cation/H+ exchanger transmembrane" evidence="12">
    <location>
        <begin position="37"/>
        <end position="409"/>
    </location>
</feature>
<evidence type="ECO:0000256" key="3">
    <source>
        <dbReference type="ARBA" id="ARBA00022538"/>
    </source>
</evidence>
<feature type="transmembrane region" description="Helical" evidence="11">
    <location>
        <begin position="82"/>
        <end position="102"/>
    </location>
</feature>
<feature type="domain" description="Cation/H(+) antiporter C-terminal" evidence="14">
    <location>
        <begin position="626"/>
        <end position="662"/>
    </location>
</feature>
<keyword evidence="2" id="KW-0813">Transport</keyword>
<evidence type="ECO:0008006" key="17">
    <source>
        <dbReference type="Google" id="ProtNLM"/>
    </source>
</evidence>
<dbReference type="EMBL" id="JAINDJ010000007">
    <property type="protein sequence ID" value="KAG9442117.1"/>
    <property type="molecule type" value="Genomic_DNA"/>
</dbReference>
<dbReference type="InterPro" id="IPR038770">
    <property type="entry name" value="Na+/solute_symporter_sf"/>
</dbReference>
<evidence type="ECO:0000313" key="16">
    <source>
        <dbReference type="Proteomes" id="UP000825729"/>
    </source>
</evidence>
<dbReference type="GO" id="GO:0012505">
    <property type="term" value="C:endomembrane system"/>
    <property type="evidence" value="ECO:0007669"/>
    <property type="project" value="TreeGrafter"/>
</dbReference>
<keyword evidence="6 11" id="KW-1133">Transmembrane helix</keyword>
<reference evidence="15 16" key="1">
    <citation type="submission" date="2021-07" db="EMBL/GenBank/DDBJ databases">
        <title>The Aristolochia fimbriata genome: insights into angiosperm evolution, floral development and chemical biosynthesis.</title>
        <authorList>
            <person name="Jiao Y."/>
        </authorList>
    </citation>
    <scope>NUCLEOTIDE SEQUENCE [LARGE SCALE GENOMIC DNA]</scope>
    <source>
        <strain evidence="15">IBCAS-2021</strain>
        <tissue evidence="15">Leaf</tissue>
    </source>
</reference>
<keyword evidence="7" id="KW-0406">Ion transport</keyword>
<proteinExistence type="inferred from homology"/>
<dbReference type="Pfam" id="PF23256">
    <property type="entry name" value="CHX17_2nd"/>
    <property type="match status" value="1"/>
</dbReference>
<keyword evidence="3" id="KW-0633">Potassium transport</keyword>
<dbReference type="PANTHER" id="PTHR32468:SF18">
    <property type="entry name" value="CATION_H(+) ANTIPORTER 1"/>
    <property type="match status" value="1"/>
</dbReference>
<evidence type="ECO:0000256" key="7">
    <source>
        <dbReference type="ARBA" id="ARBA00023065"/>
    </source>
</evidence>
<dbReference type="Gene3D" id="3.40.50.12370">
    <property type="match status" value="1"/>
</dbReference>
<evidence type="ECO:0000256" key="11">
    <source>
        <dbReference type="SAM" id="Phobius"/>
    </source>
</evidence>